<evidence type="ECO:0000313" key="13">
    <source>
        <dbReference type="Proteomes" id="UP001238179"/>
    </source>
</evidence>
<evidence type="ECO:0000256" key="8">
    <source>
        <dbReference type="ARBA" id="ARBA00022833"/>
    </source>
</evidence>
<dbReference type="GO" id="GO:0003677">
    <property type="term" value="F:DNA binding"/>
    <property type="evidence" value="ECO:0007669"/>
    <property type="project" value="InterPro"/>
</dbReference>
<evidence type="ECO:0000256" key="7">
    <source>
        <dbReference type="ARBA" id="ARBA00022771"/>
    </source>
</evidence>
<keyword evidence="5" id="KW-0235">DNA replication</keyword>
<evidence type="ECO:0000256" key="2">
    <source>
        <dbReference type="ARBA" id="ARBA00022515"/>
    </source>
</evidence>
<dbReference type="RefSeq" id="WP_316413575.1">
    <property type="nucleotide sequence ID" value="NZ_AP027080.1"/>
</dbReference>
<dbReference type="CDD" id="cd03364">
    <property type="entry name" value="TOPRIM_DnaG_primases"/>
    <property type="match status" value="1"/>
</dbReference>
<dbReference type="GO" id="GO:1990077">
    <property type="term" value="C:primosome complex"/>
    <property type="evidence" value="ECO:0007669"/>
    <property type="project" value="UniProtKB-KW"/>
</dbReference>
<dbReference type="Pfam" id="PF08275">
    <property type="entry name" value="DNAG_N"/>
    <property type="match status" value="1"/>
</dbReference>
<evidence type="ECO:0000259" key="11">
    <source>
        <dbReference type="PROSITE" id="PS50880"/>
    </source>
</evidence>
<evidence type="ECO:0000256" key="3">
    <source>
        <dbReference type="ARBA" id="ARBA00022679"/>
    </source>
</evidence>
<dbReference type="Gene3D" id="3.90.980.10">
    <property type="entry name" value="DNA primase, catalytic core, N-terminal domain"/>
    <property type="match status" value="1"/>
</dbReference>
<dbReference type="SUPFAM" id="SSF56731">
    <property type="entry name" value="DNA primase core"/>
    <property type="match status" value="1"/>
</dbReference>
<name>A0AA48GV08_9BACT</name>
<dbReference type="InterPro" id="IPR034151">
    <property type="entry name" value="TOPRIM_DnaG_bac"/>
</dbReference>
<proteinExistence type="predicted"/>
<dbReference type="GO" id="GO:0003899">
    <property type="term" value="F:DNA-directed RNA polymerase activity"/>
    <property type="evidence" value="ECO:0007669"/>
    <property type="project" value="InterPro"/>
</dbReference>
<dbReference type="InterPro" id="IPR050219">
    <property type="entry name" value="DnaG_primase"/>
</dbReference>
<dbReference type="PROSITE" id="PS50880">
    <property type="entry name" value="TOPRIM"/>
    <property type="match status" value="1"/>
</dbReference>
<dbReference type="InterPro" id="IPR013264">
    <property type="entry name" value="DNAG_N"/>
</dbReference>
<keyword evidence="3" id="KW-0808">Transferase</keyword>
<dbReference type="PANTHER" id="PTHR30313">
    <property type="entry name" value="DNA PRIMASE"/>
    <property type="match status" value="1"/>
</dbReference>
<evidence type="ECO:0000256" key="4">
    <source>
        <dbReference type="ARBA" id="ARBA00022695"/>
    </source>
</evidence>
<feature type="domain" description="Toprim" evidence="11">
    <location>
        <begin position="254"/>
        <end position="337"/>
    </location>
</feature>
<evidence type="ECO:0000256" key="5">
    <source>
        <dbReference type="ARBA" id="ARBA00022705"/>
    </source>
</evidence>
<dbReference type="InterPro" id="IPR036977">
    <property type="entry name" value="DNA_primase_Znf_CHC2"/>
</dbReference>
<dbReference type="SUPFAM" id="SSF57783">
    <property type="entry name" value="Zinc beta-ribbon"/>
    <property type="match status" value="1"/>
</dbReference>
<dbReference type="SMART" id="SM00400">
    <property type="entry name" value="ZnF_CHCC"/>
    <property type="match status" value="1"/>
</dbReference>
<organism evidence="12 13">
    <name type="scientific">Mesoterricola silvestris</name>
    <dbReference type="NCBI Taxonomy" id="2927979"/>
    <lineage>
        <taxon>Bacteria</taxon>
        <taxon>Pseudomonadati</taxon>
        <taxon>Acidobacteriota</taxon>
        <taxon>Holophagae</taxon>
        <taxon>Holophagales</taxon>
        <taxon>Holophagaceae</taxon>
        <taxon>Mesoterricola</taxon>
    </lineage>
</organism>
<evidence type="ECO:0000256" key="6">
    <source>
        <dbReference type="ARBA" id="ARBA00022723"/>
    </source>
</evidence>
<reference evidence="13" key="1">
    <citation type="journal article" date="2023" name="Int. J. Syst. Evol. Microbiol.">
        <title>Mesoterricola silvestris gen. nov., sp. nov., Mesoterricola sediminis sp. nov., Geothrix oryzae sp. nov., Geothrix edaphica sp. nov., Geothrix rubra sp. nov., and Geothrix limicola sp. nov., six novel members of Acidobacteriota isolated from soils.</title>
        <authorList>
            <person name="Itoh H."/>
            <person name="Sugisawa Y."/>
            <person name="Mise K."/>
            <person name="Xu Z."/>
            <person name="Kuniyasu M."/>
            <person name="Ushijima N."/>
            <person name="Kawano K."/>
            <person name="Kobayashi E."/>
            <person name="Shiratori Y."/>
            <person name="Masuda Y."/>
            <person name="Senoo K."/>
        </authorList>
    </citation>
    <scope>NUCLEOTIDE SEQUENCE [LARGE SCALE GENOMIC DNA]</scope>
    <source>
        <strain evidence="13">W79</strain>
    </source>
</reference>
<accession>A0AA48GV08</accession>
<dbReference type="GO" id="GO:0000428">
    <property type="term" value="C:DNA-directed RNA polymerase complex"/>
    <property type="evidence" value="ECO:0007669"/>
    <property type="project" value="UniProtKB-KW"/>
</dbReference>
<dbReference type="InterPro" id="IPR002694">
    <property type="entry name" value="Znf_CHC2"/>
</dbReference>
<dbReference type="GO" id="GO:0005737">
    <property type="term" value="C:cytoplasm"/>
    <property type="evidence" value="ECO:0007669"/>
    <property type="project" value="TreeGrafter"/>
</dbReference>
<keyword evidence="9" id="KW-0804">Transcription</keyword>
<dbReference type="KEGG" id="msil:METEAL_40690"/>
<dbReference type="AlphaFoldDB" id="A0AA48GV08"/>
<keyword evidence="1" id="KW-0240">DNA-directed RNA polymerase</keyword>
<feature type="region of interest" description="Disordered" evidence="10">
    <location>
        <begin position="382"/>
        <end position="444"/>
    </location>
</feature>
<keyword evidence="7" id="KW-0863">Zinc-finger</keyword>
<keyword evidence="13" id="KW-1185">Reference proteome</keyword>
<dbReference type="InterPro" id="IPR006171">
    <property type="entry name" value="TOPRIM_dom"/>
</dbReference>
<dbReference type="Pfam" id="PF13155">
    <property type="entry name" value="Toprim_2"/>
    <property type="match status" value="1"/>
</dbReference>
<dbReference type="EMBL" id="AP027080">
    <property type="protein sequence ID" value="BDU74895.1"/>
    <property type="molecule type" value="Genomic_DNA"/>
</dbReference>
<dbReference type="Proteomes" id="UP001238179">
    <property type="component" value="Chromosome"/>
</dbReference>
<evidence type="ECO:0000256" key="1">
    <source>
        <dbReference type="ARBA" id="ARBA00022478"/>
    </source>
</evidence>
<evidence type="ECO:0000256" key="10">
    <source>
        <dbReference type="SAM" id="MobiDB-lite"/>
    </source>
</evidence>
<dbReference type="Gene3D" id="3.40.1360.10">
    <property type="match status" value="1"/>
</dbReference>
<keyword evidence="4" id="KW-0548">Nucleotidyltransferase</keyword>
<keyword evidence="8" id="KW-0862">Zinc</keyword>
<keyword evidence="6" id="KW-0479">Metal-binding</keyword>
<dbReference type="GO" id="GO:0008270">
    <property type="term" value="F:zinc ion binding"/>
    <property type="evidence" value="ECO:0007669"/>
    <property type="project" value="UniProtKB-KW"/>
</dbReference>
<gene>
    <name evidence="12" type="ORF">METEAL_40690</name>
</gene>
<evidence type="ECO:0000256" key="9">
    <source>
        <dbReference type="ARBA" id="ARBA00023163"/>
    </source>
</evidence>
<keyword evidence="2" id="KW-0639">Primosome</keyword>
<dbReference type="PANTHER" id="PTHR30313:SF2">
    <property type="entry name" value="DNA PRIMASE"/>
    <property type="match status" value="1"/>
</dbReference>
<dbReference type="Gene3D" id="3.90.580.10">
    <property type="entry name" value="Zinc finger, CHC2-type domain"/>
    <property type="match status" value="1"/>
</dbReference>
<evidence type="ECO:0000313" key="12">
    <source>
        <dbReference type="EMBL" id="BDU74895.1"/>
    </source>
</evidence>
<sequence length="1031" mass="113366">MARIPDEELERLKAEVSVERLVEASGIVLTRTGKDRTGKCPFHEESEGSLIVTPGKNLWHCFGCGVGGGPVDWVMKTQGISFRHAVELLRADLSLAPAESLAKSSSVRRLPPPVAFDADDQALLQQTITYYHDTLKTSPEALDYLKARGIDHPEAIERFKLGYANRTLGYSLPIKAVKAGGEIRGRLQKLGLYRESGHEHFTGSLVIPIQDEEGNVQEVYGRKLLNNLRKGTPYHLYLPGPHRGVWNLEGLKGKEVILCEALIDALTFWCAGYRNVTAAYGVEGFTPDHLEAFRSQGVERVLIAYDRDEAGDRAADKLAQKLMDSGMACFRVQFPKGMDANDYALKVAPAMKSLGLAIRNAVWMGNGKAPERSLGAILEEKKAAKEESTRTPGPVQDRPVPVPSLAAIPKPPSGTPNQVLPETPNDVIQEPMPASPLPAAPGDDLSCELDGKDLFLALEDRKFRVRGWEKPLNPETLKVNLMVSRGEAFHVDTLDLYQSKARAGFIRQAGLELGESEDTLKRDLGKVLRKVEALQADALSEALAAKAKLPPITEAEHAEALELLKAPDLMGRILRDFNALGVVGEESNKLTGYLAAVSRLLDRPLALLIQSASAAGKSSLMDAVLDLIPEEDVIRYSAMSGQSIFYMGDRSLQHKILAIAEEEGAKQASYALKLLQSEGRVTMASTGKDPQSGMLVTHDYTVEGPVSLFLTTTAIDLDEELLNRCLVLTVNESREQTRAIHALQRSRETLEGLLARESRDSLLKLHRNAQRLLQPLAVVNPYAAQLSFRDDQTRSRRDHVKYLTLIRAIALLHQFQRDVKTHGSLRYIEVTPEDIALANELAQEVFSRTVDELLPQTRKLLTLIHGWVKAECEGRGMDPADFHFTRRQAREALGWGDTQLWTHLGRLVEMEFLLPHKGRGKTVEYELLYKGEDPEGRGGILGLMDGDRLQAEGMTAEIRGEGENIRGGEAENSGLFRGVFGAYSGAVRGSAMEAEAAPDMALAAGEPVNGEKRSSYVPHAVLSYPLMDRGN</sequence>
<protein>
    <recommendedName>
        <fullName evidence="11">Toprim domain-containing protein</fullName>
    </recommendedName>
</protein>
<dbReference type="Pfam" id="PF01807">
    <property type="entry name" value="Zn_ribbon_DnaG"/>
    <property type="match status" value="1"/>
</dbReference>
<dbReference type="InterPro" id="IPR037068">
    <property type="entry name" value="DNA_primase_core_N_sf"/>
</dbReference>
<dbReference type="GO" id="GO:0006269">
    <property type="term" value="P:DNA replication, synthesis of primer"/>
    <property type="evidence" value="ECO:0007669"/>
    <property type="project" value="UniProtKB-KW"/>
</dbReference>